<organism evidence="1 2">
    <name type="scientific">Halocynthiibacter styelae</name>
    <dbReference type="NCBI Taxonomy" id="2761955"/>
    <lineage>
        <taxon>Bacteria</taxon>
        <taxon>Pseudomonadati</taxon>
        <taxon>Pseudomonadota</taxon>
        <taxon>Alphaproteobacteria</taxon>
        <taxon>Rhodobacterales</taxon>
        <taxon>Paracoccaceae</taxon>
        <taxon>Halocynthiibacter</taxon>
    </lineage>
</organism>
<dbReference type="RefSeq" id="WP_157946796.1">
    <property type="nucleotide sequence ID" value="NZ_JADCKQ010000002.1"/>
</dbReference>
<reference evidence="1" key="1">
    <citation type="submission" date="2020-10" db="EMBL/GenBank/DDBJ databases">
        <title>Paenihalocynthiibacter styelae gen. nov., sp. nov., isolated from stalked sea squirt Styela clava.</title>
        <authorList>
            <person name="Kim Y.-O."/>
            <person name="Yoon J.-H."/>
        </authorList>
    </citation>
    <scope>NUCLEOTIDE SEQUENCE</scope>
    <source>
        <strain evidence="1">MYP1-1</strain>
    </source>
</reference>
<sequence>MASYIALAAVAFAAAGCTLQEQVDNTTRAAALRTVVSVSEDKFPGVNVEPVAACIINQASSNEIFTLAGAAVTGINDSTVETVVNIAARPDAVKCIARESLSGIQL</sequence>
<evidence type="ECO:0000313" key="1">
    <source>
        <dbReference type="EMBL" id="MBI1492735.1"/>
    </source>
</evidence>
<protein>
    <submittedName>
        <fullName evidence="1">Succinate dehydrogenase</fullName>
    </submittedName>
</protein>
<dbReference type="Proteomes" id="UP000640583">
    <property type="component" value="Unassembled WGS sequence"/>
</dbReference>
<evidence type="ECO:0000313" key="2">
    <source>
        <dbReference type="Proteomes" id="UP000640583"/>
    </source>
</evidence>
<proteinExistence type="predicted"/>
<dbReference type="AlphaFoldDB" id="A0A8J7J3S5"/>
<accession>A0A8J7J3S5</accession>
<comment type="caution">
    <text evidence="1">The sequence shown here is derived from an EMBL/GenBank/DDBJ whole genome shotgun (WGS) entry which is preliminary data.</text>
</comment>
<keyword evidence="2" id="KW-1185">Reference proteome</keyword>
<dbReference type="EMBL" id="JADCKQ010000002">
    <property type="protein sequence ID" value="MBI1492735.1"/>
    <property type="molecule type" value="Genomic_DNA"/>
</dbReference>
<gene>
    <name evidence="1" type="ORF">H1D41_03695</name>
</gene>
<name>A0A8J7J3S5_9RHOB</name>